<dbReference type="Proteomes" id="UP001054837">
    <property type="component" value="Unassembled WGS sequence"/>
</dbReference>
<comment type="caution">
    <text evidence="2">The sequence shown here is derived from an EMBL/GenBank/DDBJ whole genome shotgun (WGS) entry which is preliminary data.</text>
</comment>
<keyword evidence="3" id="KW-1185">Reference proteome</keyword>
<protein>
    <submittedName>
        <fullName evidence="2">Uncharacterized protein</fullName>
    </submittedName>
</protein>
<reference evidence="2 3" key="1">
    <citation type="submission" date="2021-06" db="EMBL/GenBank/DDBJ databases">
        <title>Caerostris darwini draft genome.</title>
        <authorList>
            <person name="Kono N."/>
            <person name="Arakawa K."/>
        </authorList>
    </citation>
    <scope>NUCLEOTIDE SEQUENCE [LARGE SCALE GENOMIC DNA]</scope>
</reference>
<sequence>MKFFGGVAQGVRGRMHKGSDSSPSLWWRRVIARNLPSLSRTSEIVVGEKHNRKGSLTEEIDPSEDFDLGETVGHK</sequence>
<evidence type="ECO:0000256" key="1">
    <source>
        <dbReference type="SAM" id="MobiDB-lite"/>
    </source>
</evidence>
<dbReference type="AlphaFoldDB" id="A0AAV4PAV9"/>
<feature type="compositionally biased region" description="Acidic residues" evidence="1">
    <location>
        <begin position="58"/>
        <end position="68"/>
    </location>
</feature>
<name>A0AAV4PAV9_9ARAC</name>
<evidence type="ECO:0000313" key="2">
    <source>
        <dbReference type="EMBL" id="GIX94168.1"/>
    </source>
</evidence>
<accession>A0AAV4PAV9</accession>
<feature type="region of interest" description="Disordered" evidence="1">
    <location>
        <begin position="50"/>
        <end position="75"/>
    </location>
</feature>
<organism evidence="2 3">
    <name type="scientific">Caerostris darwini</name>
    <dbReference type="NCBI Taxonomy" id="1538125"/>
    <lineage>
        <taxon>Eukaryota</taxon>
        <taxon>Metazoa</taxon>
        <taxon>Ecdysozoa</taxon>
        <taxon>Arthropoda</taxon>
        <taxon>Chelicerata</taxon>
        <taxon>Arachnida</taxon>
        <taxon>Araneae</taxon>
        <taxon>Araneomorphae</taxon>
        <taxon>Entelegynae</taxon>
        <taxon>Araneoidea</taxon>
        <taxon>Araneidae</taxon>
        <taxon>Caerostris</taxon>
    </lineage>
</organism>
<evidence type="ECO:0000313" key="3">
    <source>
        <dbReference type="Proteomes" id="UP001054837"/>
    </source>
</evidence>
<gene>
    <name evidence="2" type="ORF">CDAR_485231</name>
</gene>
<dbReference type="EMBL" id="BPLQ01002577">
    <property type="protein sequence ID" value="GIX94168.1"/>
    <property type="molecule type" value="Genomic_DNA"/>
</dbReference>
<proteinExistence type="predicted"/>